<name>A0A1N7L9Z0_9RHOB</name>
<dbReference type="OrthoDB" id="6560677at2"/>
<evidence type="ECO:0000256" key="1">
    <source>
        <dbReference type="ARBA" id="ARBA00010832"/>
    </source>
</evidence>
<dbReference type="Pfam" id="PF04809">
    <property type="entry name" value="HupH_C"/>
    <property type="match status" value="2"/>
</dbReference>
<sequence>MVSGFTQPPTGFGPGSQPQDEDAELNFLAMPSGMRTYSAHVPETRDTAAEAPALALLGQIAEACAEAARSGTGAAFDLAGLPAAARRLMAETLGQGEVSMKLAGIPALMVQESVFAGVWSVAGAGVDRVEVGAVPAECAPRAFSPARAAQGLGAPRPAGLANAPALLVELLDRSAAFTPGAAAHVVNLSLLPHTEADLVWLDAALGQGSATILSRGYGNCRITATATPHVWRVQFFNSMDSLILDTFEVTGIPEVVLAAPEDLSDSGGRILEVLEAIR</sequence>
<evidence type="ECO:0000313" key="4">
    <source>
        <dbReference type="EMBL" id="SIS70672.1"/>
    </source>
</evidence>
<reference evidence="5" key="1">
    <citation type="submission" date="2017-01" db="EMBL/GenBank/DDBJ databases">
        <authorList>
            <person name="Varghese N."/>
            <person name="Submissions S."/>
        </authorList>
    </citation>
    <scope>NUCLEOTIDE SEQUENCE [LARGE SCALE GENOMIC DNA]</scope>
    <source>
        <strain evidence="5">DSM 18714</strain>
    </source>
</reference>
<keyword evidence="5" id="KW-1185">Reference proteome</keyword>
<feature type="domain" description="HupH hydrogenase expression protein C-terminal" evidence="3">
    <location>
        <begin position="161"/>
        <end position="276"/>
    </location>
</feature>
<proteinExistence type="inferred from homology"/>
<protein>
    <submittedName>
        <fullName evidence="4">Hydrogenase-1 operon protein HyaF</fullName>
    </submittedName>
</protein>
<dbReference type="EMBL" id="FTOM01000002">
    <property type="protein sequence ID" value="SIS70672.1"/>
    <property type="molecule type" value="Genomic_DNA"/>
</dbReference>
<comment type="similarity">
    <text evidence="1">Belongs to the HupH/HyaF family.</text>
</comment>
<dbReference type="Gene3D" id="3.30.1370.140">
    <property type="entry name" value="HupH hydrogenase expression protein, C-terminal domain"/>
    <property type="match status" value="2"/>
</dbReference>
<dbReference type="InterPro" id="IPR038527">
    <property type="entry name" value="HupH_C_sf"/>
</dbReference>
<gene>
    <name evidence="4" type="ORF">SAMN05421795_102741</name>
</gene>
<organism evidence="4 5">
    <name type="scientific">Phaeovulum vinaykumarii</name>
    <dbReference type="NCBI Taxonomy" id="407234"/>
    <lineage>
        <taxon>Bacteria</taxon>
        <taxon>Pseudomonadati</taxon>
        <taxon>Pseudomonadota</taxon>
        <taxon>Alphaproteobacteria</taxon>
        <taxon>Rhodobacterales</taxon>
        <taxon>Paracoccaceae</taxon>
        <taxon>Phaeovulum</taxon>
    </lineage>
</organism>
<feature type="domain" description="HupH hydrogenase expression protein C-terminal" evidence="3">
    <location>
        <begin position="53"/>
        <end position="122"/>
    </location>
</feature>
<dbReference type="InterPro" id="IPR006894">
    <property type="entry name" value="HupH_Hydgase_express_prot_C"/>
</dbReference>
<dbReference type="STRING" id="407234.SAMN05421795_102741"/>
<evidence type="ECO:0000256" key="2">
    <source>
        <dbReference type="SAM" id="MobiDB-lite"/>
    </source>
</evidence>
<evidence type="ECO:0000313" key="5">
    <source>
        <dbReference type="Proteomes" id="UP000186098"/>
    </source>
</evidence>
<dbReference type="RefSeq" id="WP_076364710.1">
    <property type="nucleotide sequence ID" value="NZ_FTOM01000002.1"/>
</dbReference>
<evidence type="ECO:0000259" key="3">
    <source>
        <dbReference type="Pfam" id="PF04809"/>
    </source>
</evidence>
<feature type="region of interest" description="Disordered" evidence="2">
    <location>
        <begin position="1"/>
        <end position="21"/>
    </location>
</feature>
<accession>A0A1N7L9Z0</accession>
<feature type="compositionally biased region" description="Low complexity" evidence="2">
    <location>
        <begin position="1"/>
        <end position="18"/>
    </location>
</feature>
<dbReference type="AlphaFoldDB" id="A0A1N7L9Z0"/>
<dbReference type="Proteomes" id="UP000186098">
    <property type="component" value="Unassembled WGS sequence"/>
</dbReference>